<evidence type="ECO:0000313" key="7">
    <source>
        <dbReference type="EMBL" id="KAE9200853.1"/>
    </source>
</evidence>
<organism evidence="3 16">
    <name type="scientific">Phytophthora fragariae</name>
    <dbReference type="NCBI Taxonomy" id="53985"/>
    <lineage>
        <taxon>Eukaryota</taxon>
        <taxon>Sar</taxon>
        <taxon>Stramenopiles</taxon>
        <taxon>Oomycota</taxon>
        <taxon>Peronosporomycetes</taxon>
        <taxon>Peronosporales</taxon>
        <taxon>Peronosporaceae</taxon>
        <taxon>Phytophthora</taxon>
    </lineage>
</organism>
<evidence type="ECO:0000313" key="5">
    <source>
        <dbReference type="EMBL" id="KAE9094319.1"/>
    </source>
</evidence>
<evidence type="ECO:0000313" key="20">
    <source>
        <dbReference type="Proteomes" id="UP000488956"/>
    </source>
</evidence>
<dbReference type="EMBL" id="QXGF01002406">
    <property type="protein sequence ID" value="KAE8924824.1"/>
    <property type="molecule type" value="Genomic_DNA"/>
</dbReference>
<dbReference type="EMBL" id="QXFX01001550">
    <property type="protein sequence ID" value="KAE9088441.1"/>
    <property type="molecule type" value="Genomic_DNA"/>
</dbReference>
<evidence type="ECO:0000313" key="10">
    <source>
        <dbReference type="EMBL" id="KAE9313179.1"/>
    </source>
</evidence>
<dbReference type="Proteomes" id="UP000441208">
    <property type="component" value="Unassembled WGS sequence"/>
</dbReference>
<sequence length="114" mass="12391">MSSWSFALLRKGSRCAPARKILSHLVSAVLGAGPPSANTAGPCFAGTPRGFAAATRPRNRSPPMVVYVTFTPSSSSWVQQSLSKCIGRFAGDFTNRPRYPNSFCINYWYSTELP</sequence>
<evidence type="ECO:0000313" key="8">
    <source>
        <dbReference type="EMBL" id="KAE9210222.1"/>
    </source>
</evidence>
<proteinExistence type="predicted"/>
<evidence type="ECO:0000313" key="6">
    <source>
        <dbReference type="EMBL" id="KAE9175821.1"/>
    </source>
</evidence>
<dbReference type="EMBL" id="QXGD01001268">
    <property type="protein sequence ID" value="KAE9210222.1"/>
    <property type="molecule type" value="Genomic_DNA"/>
</dbReference>
<evidence type="ECO:0000313" key="11">
    <source>
        <dbReference type="Proteomes" id="UP000429523"/>
    </source>
</evidence>
<dbReference type="Proteomes" id="UP000476176">
    <property type="component" value="Unassembled WGS sequence"/>
</dbReference>
<evidence type="ECO:0000313" key="18">
    <source>
        <dbReference type="Proteomes" id="UP000476176"/>
    </source>
</evidence>
<dbReference type="Proteomes" id="UP000440732">
    <property type="component" value="Unassembled WGS sequence"/>
</dbReference>
<evidence type="ECO:0000313" key="4">
    <source>
        <dbReference type="EMBL" id="KAE9088441.1"/>
    </source>
</evidence>
<dbReference type="Proteomes" id="UP000460718">
    <property type="component" value="Unassembled WGS sequence"/>
</dbReference>
<gene>
    <name evidence="9" type="ORF">PF001_g24232</name>
    <name evidence="8" type="ORF">PF002_g18883</name>
    <name evidence="7" type="ORF">PF004_g18881</name>
    <name evidence="6" type="ORF">PF005_g25231</name>
    <name evidence="5" type="ORF">PF006_g24245</name>
    <name evidence="3" type="ORF">PF007_g25267</name>
    <name evidence="10" type="ORF">PF008_g19804</name>
    <name evidence="1" type="ORF">PF009_g24952</name>
    <name evidence="4" type="ORF">PF010_g19378</name>
    <name evidence="2" type="ORF">PF011_g18052</name>
</gene>
<evidence type="ECO:0000313" key="14">
    <source>
        <dbReference type="Proteomes" id="UP000440367"/>
    </source>
</evidence>
<dbReference type="AlphaFoldDB" id="A0A6A3QE95"/>
<evidence type="ECO:0000313" key="9">
    <source>
        <dbReference type="EMBL" id="KAE9280443.1"/>
    </source>
</evidence>
<dbReference type="EMBL" id="QXGC01001540">
    <property type="protein sequence ID" value="KAE9200853.1"/>
    <property type="molecule type" value="Genomic_DNA"/>
</dbReference>
<dbReference type="EMBL" id="QXGE01002619">
    <property type="protein sequence ID" value="KAE9280443.1"/>
    <property type="molecule type" value="Genomic_DNA"/>
</dbReference>
<dbReference type="EMBL" id="QXFZ01002677">
    <property type="protein sequence ID" value="KAE9074788.1"/>
    <property type="molecule type" value="Genomic_DNA"/>
</dbReference>
<dbReference type="Proteomes" id="UP000486351">
    <property type="component" value="Unassembled WGS sequence"/>
</dbReference>
<evidence type="ECO:0000313" key="2">
    <source>
        <dbReference type="EMBL" id="KAE8991167.1"/>
    </source>
</evidence>
<evidence type="ECO:0000313" key="12">
    <source>
        <dbReference type="Proteomes" id="UP000433483"/>
    </source>
</evidence>
<evidence type="ECO:0000313" key="13">
    <source>
        <dbReference type="Proteomes" id="UP000437068"/>
    </source>
</evidence>
<evidence type="ECO:0000313" key="19">
    <source>
        <dbReference type="Proteomes" id="UP000486351"/>
    </source>
</evidence>
<dbReference type="EMBL" id="QXGA01002635">
    <property type="protein sequence ID" value="KAE9094319.1"/>
    <property type="molecule type" value="Genomic_DNA"/>
</dbReference>
<dbReference type="Proteomes" id="UP000433483">
    <property type="component" value="Unassembled WGS sequence"/>
</dbReference>
<dbReference type="Proteomes" id="UP000488956">
    <property type="component" value="Unassembled WGS sequence"/>
</dbReference>
<dbReference type="Proteomes" id="UP000437068">
    <property type="component" value="Unassembled WGS sequence"/>
</dbReference>
<comment type="caution">
    <text evidence="3">The sequence shown here is derived from an EMBL/GenBank/DDBJ whole genome shotgun (WGS) entry which is preliminary data.</text>
</comment>
<evidence type="ECO:0000313" key="1">
    <source>
        <dbReference type="EMBL" id="KAE8924824.1"/>
    </source>
</evidence>
<dbReference type="EMBL" id="QXFY01001625">
    <property type="protein sequence ID" value="KAE9313179.1"/>
    <property type="molecule type" value="Genomic_DNA"/>
</dbReference>
<accession>A0A6A3QE95</accession>
<dbReference type="EMBL" id="QXGB01002685">
    <property type="protein sequence ID" value="KAE9175821.1"/>
    <property type="molecule type" value="Genomic_DNA"/>
</dbReference>
<dbReference type="Proteomes" id="UP000429523">
    <property type="component" value="Unassembled WGS sequence"/>
</dbReference>
<protein>
    <submittedName>
        <fullName evidence="3">Uncharacterized protein</fullName>
    </submittedName>
</protein>
<dbReference type="Proteomes" id="UP000440367">
    <property type="component" value="Unassembled WGS sequence"/>
</dbReference>
<dbReference type="EMBL" id="QXFW01001415">
    <property type="protein sequence ID" value="KAE8991167.1"/>
    <property type="molecule type" value="Genomic_DNA"/>
</dbReference>
<evidence type="ECO:0000313" key="15">
    <source>
        <dbReference type="Proteomes" id="UP000440732"/>
    </source>
</evidence>
<evidence type="ECO:0000313" key="16">
    <source>
        <dbReference type="Proteomes" id="UP000441208"/>
    </source>
</evidence>
<keyword evidence="12" id="KW-1185">Reference proteome</keyword>
<name>A0A6A3QE95_9STRA</name>
<evidence type="ECO:0000313" key="17">
    <source>
        <dbReference type="Proteomes" id="UP000460718"/>
    </source>
</evidence>
<evidence type="ECO:0000313" key="3">
    <source>
        <dbReference type="EMBL" id="KAE9074788.1"/>
    </source>
</evidence>
<reference evidence="11 12" key="1">
    <citation type="submission" date="2018-08" db="EMBL/GenBank/DDBJ databases">
        <title>Genomic investigation of the strawberry pathogen Phytophthora fragariae indicates pathogenicity is determined by transcriptional variation in three key races.</title>
        <authorList>
            <person name="Adams T.M."/>
            <person name="Armitage A.D."/>
            <person name="Sobczyk M.K."/>
            <person name="Bates H.J."/>
            <person name="Dunwell J.M."/>
            <person name="Nellist C.F."/>
            <person name="Harrison R.J."/>
        </authorList>
    </citation>
    <scope>NUCLEOTIDE SEQUENCE [LARGE SCALE GENOMIC DNA]</scope>
    <source>
        <strain evidence="9 13">A4</strain>
        <strain evidence="8 14">BC-1</strain>
        <strain evidence="7 18">BC-23</strain>
        <strain evidence="6 12">NOV-27</strain>
        <strain evidence="5 15">NOV-5</strain>
        <strain evidence="3 16">NOV-71</strain>
        <strain evidence="10 19">NOV-77</strain>
        <strain evidence="1 11">NOV-9</strain>
        <strain evidence="4 20">ONT-3</strain>
        <strain evidence="2 17">SCRP245</strain>
    </source>
</reference>